<name>A3SHN1_ROSNI</name>
<organism evidence="1 2">
    <name type="scientific">Roseovarius nubinhibens (strain ATCC BAA-591 / DSM 15170 / ISM)</name>
    <dbReference type="NCBI Taxonomy" id="89187"/>
    <lineage>
        <taxon>Bacteria</taxon>
        <taxon>Pseudomonadati</taxon>
        <taxon>Pseudomonadota</taxon>
        <taxon>Alphaproteobacteria</taxon>
        <taxon>Rhodobacterales</taxon>
        <taxon>Roseobacteraceae</taxon>
        <taxon>Roseovarius</taxon>
    </lineage>
</organism>
<reference evidence="1" key="1">
    <citation type="submission" date="2005-12" db="EMBL/GenBank/DDBJ databases">
        <authorList>
            <person name="Moran M.A."/>
            <person name="Ferriera S."/>
            <person name="Johnson J."/>
            <person name="Kravitz S."/>
            <person name="Halpern A."/>
            <person name="Remington K."/>
            <person name="Beeson K."/>
            <person name="Tran B."/>
            <person name="Rogers Y.-H."/>
            <person name="Friedman R."/>
            <person name="Venter J.C."/>
        </authorList>
    </citation>
    <scope>NUCLEOTIDE SEQUENCE [LARGE SCALE GENOMIC DNA]</scope>
    <source>
        <strain evidence="1">ISM</strain>
    </source>
</reference>
<evidence type="ECO:0000313" key="2">
    <source>
        <dbReference type="Proteomes" id="UP000005954"/>
    </source>
</evidence>
<accession>A3SHN1</accession>
<gene>
    <name evidence="1" type="ORF">ISM_01195</name>
</gene>
<dbReference type="AlphaFoldDB" id="A3SHN1"/>
<protein>
    <submittedName>
        <fullName evidence="1">Uncharacterized protein</fullName>
    </submittedName>
</protein>
<comment type="caution">
    <text evidence="1">The sequence shown here is derived from an EMBL/GenBank/DDBJ whole genome shotgun (WGS) entry which is preliminary data.</text>
</comment>
<dbReference type="HOGENOM" id="CLU_2438918_0_0_5"/>
<proteinExistence type="predicted"/>
<sequence>MRDKDCISGGCSPRHQGGRLMTGSHDETFGALLQRIERAPAPARYAHIPTLRRMIAAQSSSGQPAPCQARAMLRRLEEEAAEDMFDNMPV</sequence>
<dbReference type="STRING" id="89187.ISM_01195"/>
<dbReference type="EMBL" id="AALY01000001">
    <property type="protein sequence ID" value="EAP76862.1"/>
    <property type="molecule type" value="Genomic_DNA"/>
</dbReference>
<keyword evidence="2" id="KW-1185">Reference proteome</keyword>
<evidence type="ECO:0000313" key="1">
    <source>
        <dbReference type="EMBL" id="EAP76862.1"/>
    </source>
</evidence>
<dbReference type="Proteomes" id="UP000005954">
    <property type="component" value="Unassembled WGS sequence"/>
</dbReference>